<gene>
    <name evidence="1" type="ORF">H8698_08415</name>
</gene>
<dbReference type="InterPro" id="IPR011050">
    <property type="entry name" value="Pectin_lyase_fold/virulence"/>
</dbReference>
<accession>A0A926HZ17</accession>
<dbReference type="Proteomes" id="UP000611762">
    <property type="component" value="Unassembled WGS sequence"/>
</dbReference>
<comment type="caution">
    <text evidence="1">The sequence shown here is derived from an EMBL/GenBank/DDBJ whole genome shotgun (WGS) entry which is preliminary data.</text>
</comment>
<sequence length="450" mass="49428">MNRILKNEILNRIEQPCITGGWHEVSGEVTANAIQQALNKYCNVSIPYLGKPIILDEPIVLSSNNHLKADSRQVFLQGPTSNMCLVRNEHIKDGANGPADQNGRDKNISIEGGIWHIRTNQQCYTDREESVKGAIGAIILCGVEQIALKNMVICDSELCGPAGLTDSSYGIQISNCKNFMIENIDFNDNHRDGVHVNGPAAFGCIRRIRGEKMGDDMVALNAWDWNTSAITFGTIEHLVVEDVAGSGNEFRLLPGQKLFDDGTAADCDIRNCVIENLSGIYTFKLYAQPNIANAETGANDVSGSVGKVENVLFQNITFAKATSAGFHGLPVKGLFEVCADCRYLFLEDIFVQNTVQQCEQLDLRLMNVGPLSAVWKNGSDNPDDWGEVFDPDAVCSADEIYLKNIRFAGTAITDLNLLTREVHMKVNPDYPKTTPKGGTGYGMIKRVYVE</sequence>
<keyword evidence="2" id="KW-1185">Reference proteome</keyword>
<name>A0A926HZ17_9FIRM</name>
<proteinExistence type="predicted"/>
<dbReference type="EMBL" id="JACRSU010000003">
    <property type="protein sequence ID" value="MBC8540993.1"/>
    <property type="molecule type" value="Genomic_DNA"/>
</dbReference>
<dbReference type="SMART" id="SM00710">
    <property type="entry name" value="PbH1"/>
    <property type="match status" value="4"/>
</dbReference>
<dbReference type="RefSeq" id="WP_249312787.1">
    <property type="nucleotide sequence ID" value="NZ_JACRSU010000003.1"/>
</dbReference>
<dbReference type="InterPro" id="IPR006626">
    <property type="entry name" value="PbH1"/>
</dbReference>
<evidence type="ECO:0000313" key="2">
    <source>
        <dbReference type="Proteomes" id="UP000611762"/>
    </source>
</evidence>
<dbReference type="SUPFAM" id="SSF51126">
    <property type="entry name" value="Pectin lyase-like"/>
    <property type="match status" value="1"/>
</dbReference>
<protein>
    <submittedName>
        <fullName evidence="1">Uncharacterized protein</fullName>
    </submittedName>
</protein>
<dbReference type="AlphaFoldDB" id="A0A926HZ17"/>
<evidence type="ECO:0000313" key="1">
    <source>
        <dbReference type="EMBL" id="MBC8540993.1"/>
    </source>
</evidence>
<reference evidence="1" key="1">
    <citation type="submission" date="2020-08" db="EMBL/GenBank/DDBJ databases">
        <title>Genome public.</title>
        <authorList>
            <person name="Liu C."/>
            <person name="Sun Q."/>
        </authorList>
    </citation>
    <scope>NUCLEOTIDE SEQUENCE</scope>
    <source>
        <strain evidence="1">H8</strain>
    </source>
</reference>
<dbReference type="Gene3D" id="2.160.20.10">
    <property type="entry name" value="Single-stranded right-handed beta-helix, Pectin lyase-like"/>
    <property type="match status" value="1"/>
</dbReference>
<dbReference type="InterPro" id="IPR012334">
    <property type="entry name" value="Pectin_lyas_fold"/>
</dbReference>
<organism evidence="1 2">
    <name type="scientific">Congzhengia minquanensis</name>
    <dbReference type="NCBI Taxonomy" id="2763657"/>
    <lineage>
        <taxon>Bacteria</taxon>
        <taxon>Bacillati</taxon>
        <taxon>Bacillota</taxon>
        <taxon>Clostridia</taxon>
        <taxon>Eubacteriales</taxon>
        <taxon>Oscillospiraceae</taxon>
        <taxon>Congzhengia</taxon>
    </lineage>
</organism>